<feature type="domain" description="WH1" evidence="3">
    <location>
        <begin position="21"/>
        <end position="153"/>
    </location>
</feature>
<feature type="domain" description="CRIB" evidence="2">
    <location>
        <begin position="188"/>
        <end position="203"/>
    </location>
</feature>
<evidence type="ECO:0000313" key="4">
    <source>
        <dbReference type="EMBL" id="KIL68385.1"/>
    </source>
</evidence>
<dbReference type="InParanoid" id="A0A0C2SXZ5"/>
<reference evidence="4 5" key="1">
    <citation type="submission" date="2014-04" db="EMBL/GenBank/DDBJ databases">
        <title>Evolutionary Origins and Diversification of the Mycorrhizal Mutualists.</title>
        <authorList>
            <consortium name="DOE Joint Genome Institute"/>
            <consortium name="Mycorrhizal Genomics Consortium"/>
            <person name="Kohler A."/>
            <person name="Kuo A."/>
            <person name="Nagy L.G."/>
            <person name="Floudas D."/>
            <person name="Copeland A."/>
            <person name="Barry K.W."/>
            <person name="Cichocki N."/>
            <person name="Veneault-Fourrey C."/>
            <person name="LaButti K."/>
            <person name="Lindquist E.A."/>
            <person name="Lipzen A."/>
            <person name="Lundell T."/>
            <person name="Morin E."/>
            <person name="Murat C."/>
            <person name="Riley R."/>
            <person name="Ohm R."/>
            <person name="Sun H."/>
            <person name="Tunlid A."/>
            <person name="Henrissat B."/>
            <person name="Grigoriev I.V."/>
            <person name="Hibbett D.S."/>
            <person name="Martin F."/>
        </authorList>
    </citation>
    <scope>NUCLEOTIDE SEQUENCE [LARGE SCALE GENOMIC DNA]</scope>
    <source>
        <strain evidence="4 5">Koide BX008</strain>
    </source>
</reference>
<dbReference type="EMBL" id="KN818228">
    <property type="protein sequence ID" value="KIL68385.1"/>
    <property type="molecule type" value="Genomic_DNA"/>
</dbReference>
<gene>
    <name evidence="4" type="ORF">M378DRAFT_158175</name>
</gene>
<dbReference type="PROSITE" id="PS50229">
    <property type="entry name" value="WH1"/>
    <property type="match status" value="1"/>
</dbReference>
<name>A0A0C2SXZ5_AMAMK</name>
<feature type="region of interest" description="Disordered" evidence="1">
    <location>
        <begin position="261"/>
        <end position="281"/>
    </location>
</feature>
<dbReference type="Proteomes" id="UP000054549">
    <property type="component" value="Unassembled WGS sequence"/>
</dbReference>
<evidence type="ECO:0000259" key="2">
    <source>
        <dbReference type="PROSITE" id="PS50108"/>
    </source>
</evidence>
<dbReference type="InterPro" id="IPR011993">
    <property type="entry name" value="PH-like_dom_sf"/>
</dbReference>
<evidence type="ECO:0008006" key="6">
    <source>
        <dbReference type="Google" id="ProtNLM"/>
    </source>
</evidence>
<organism evidence="4 5">
    <name type="scientific">Amanita muscaria (strain Koide BX008)</name>
    <dbReference type="NCBI Taxonomy" id="946122"/>
    <lineage>
        <taxon>Eukaryota</taxon>
        <taxon>Fungi</taxon>
        <taxon>Dikarya</taxon>
        <taxon>Basidiomycota</taxon>
        <taxon>Agaricomycotina</taxon>
        <taxon>Agaricomycetes</taxon>
        <taxon>Agaricomycetidae</taxon>
        <taxon>Agaricales</taxon>
        <taxon>Pluteineae</taxon>
        <taxon>Amanitaceae</taxon>
        <taxon>Amanita</taxon>
    </lineage>
</organism>
<dbReference type="STRING" id="946122.A0A0C2SXZ5"/>
<evidence type="ECO:0000259" key="3">
    <source>
        <dbReference type="PROSITE" id="PS50229"/>
    </source>
</evidence>
<dbReference type="OrthoDB" id="8963340at2759"/>
<accession>A0A0C2SXZ5</accession>
<protein>
    <recommendedName>
        <fullName evidence="6">CRIB domain-containing protein</fullName>
    </recommendedName>
</protein>
<evidence type="ECO:0000313" key="5">
    <source>
        <dbReference type="Proteomes" id="UP000054549"/>
    </source>
</evidence>
<dbReference type="PROSITE" id="PS50108">
    <property type="entry name" value="CRIB"/>
    <property type="match status" value="1"/>
</dbReference>
<dbReference type="SUPFAM" id="SSF50729">
    <property type="entry name" value="PH domain-like"/>
    <property type="match status" value="1"/>
</dbReference>
<dbReference type="InterPro" id="IPR000697">
    <property type="entry name" value="WH1/EVH1_dom"/>
</dbReference>
<dbReference type="InterPro" id="IPR000095">
    <property type="entry name" value="CRIB_dom"/>
</dbReference>
<evidence type="ECO:0000256" key="1">
    <source>
        <dbReference type="SAM" id="MobiDB-lite"/>
    </source>
</evidence>
<keyword evidence="5" id="KW-1185">Reference proteome</keyword>
<proteinExistence type="predicted"/>
<sequence length="281" mass="31119">MSYESFSQRSMSPAGIVIPDLPHGSYQIFAAAPVRYYHAQLGPKAPVWEYSGYHGTLIFGKSDAVRNETCHYEGTTWDLSEHAEDYWFRLLISKSGEPKVVWAFKVFGDLNYEVDKPFFHVIYGLTRRYGFLFDDDGAATIFAHQVHANYTTPASEKLTMPRPSGKFRSKSYPAKLGFKIQRSPTTKISAPVVDSFRHVVHIGLNKFGALETRGPKSSEQGWGAILNSLRSSKSSSGNGSSACGTDENQDLAETTRLGVMTNSPDTATFTSQVQPRPVTSL</sequence>
<dbReference type="Gene3D" id="2.30.29.30">
    <property type="entry name" value="Pleckstrin-homology domain (PH domain)/Phosphotyrosine-binding domain (PTB)"/>
    <property type="match status" value="1"/>
</dbReference>
<dbReference type="HOGENOM" id="CLU_015385_2_0_1"/>
<dbReference type="AlphaFoldDB" id="A0A0C2SXZ5"/>